<dbReference type="GO" id="GO:0051726">
    <property type="term" value="P:regulation of cell cycle"/>
    <property type="evidence" value="ECO:0007669"/>
    <property type="project" value="InterPro"/>
</dbReference>
<dbReference type="InterPro" id="IPR012388">
    <property type="entry name" value="CABLES1/2"/>
</dbReference>
<dbReference type="InterPro" id="IPR006671">
    <property type="entry name" value="Cyclin_N"/>
</dbReference>
<dbReference type="Gene3D" id="1.10.472.10">
    <property type="entry name" value="Cyclin-like"/>
    <property type="match status" value="2"/>
</dbReference>
<proteinExistence type="predicted"/>
<evidence type="ECO:0000259" key="2">
    <source>
        <dbReference type="Pfam" id="PF00134"/>
    </source>
</evidence>
<sequence length="389" mass="44135">MLDPSMEAQDTFNEVLLRPSRVLSAQEFMKSIPLERPRLGVPFIQRESQSFIVRDRLMSCIDPTSAYPEPTEQENEPVPPPPPPQQQPKKKPLFANCPSQGTGQTRSQWQRSMTPHLIGSRIYIARYGGSPILVTSTIRPVPTERDRKASVDLGDHLHDIDALLPQPGQTGVSYRTLLDSSTDQFLSLYSPRLLDDPEAKLGSNRLVMNLPCYMSSVIAFVRSKDLRLDLNRQFSVKHPWLHQSMTLSKIRRIKANILRVIHDLDMEISTAAIACAYFEMLIIKGVVNKQIRHTLAAVCVLLASKFNACGRDPGELLQELCEMMRIRRQSVLDLELYVFVQLEFNLHLTPSQILPHFSNLLQSLDSDVVDYLGKQCYEQFCHSLGLEAQ</sequence>
<feature type="compositionally biased region" description="Polar residues" evidence="1">
    <location>
        <begin position="97"/>
        <end position="111"/>
    </location>
</feature>
<dbReference type="InterPro" id="IPR036915">
    <property type="entry name" value="Cyclin-like_sf"/>
</dbReference>
<evidence type="ECO:0000256" key="1">
    <source>
        <dbReference type="SAM" id="MobiDB-lite"/>
    </source>
</evidence>
<feature type="region of interest" description="Disordered" evidence="1">
    <location>
        <begin position="62"/>
        <end position="111"/>
    </location>
</feature>
<dbReference type="Pfam" id="PF00134">
    <property type="entry name" value="Cyclin_N"/>
    <property type="match status" value="1"/>
</dbReference>
<feature type="domain" description="Cyclin N-terminal" evidence="2">
    <location>
        <begin position="243"/>
        <end position="346"/>
    </location>
</feature>
<evidence type="ECO:0000313" key="3">
    <source>
        <dbReference type="EMBL" id="CRZ01831.1"/>
    </source>
</evidence>
<dbReference type="EMBL" id="HACM01001389">
    <property type="protein sequence ID" value="CRZ01831.1"/>
    <property type="molecule type" value="Transcribed_RNA"/>
</dbReference>
<dbReference type="SUPFAM" id="SSF47954">
    <property type="entry name" value="Cyclin-like"/>
    <property type="match status" value="1"/>
</dbReference>
<feature type="compositionally biased region" description="Pro residues" evidence="1">
    <location>
        <begin position="77"/>
        <end position="86"/>
    </location>
</feature>
<dbReference type="PANTHER" id="PTHR22896">
    <property type="entry name" value="CDK5 AND ABL1 ENZYME SUBSTRATE 1"/>
    <property type="match status" value="1"/>
</dbReference>
<protein>
    <recommendedName>
        <fullName evidence="2">Cyclin N-terminal domain-containing protein</fullName>
    </recommendedName>
</protein>
<dbReference type="PANTHER" id="PTHR22896:SF0">
    <property type="entry name" value="CYCLIN N-TERMINAL DOMAIN-CONTAINING PROTEIN"/>
    <property type="match status" value="1"/>
</dbReference>
<accession>A0A0H5QKK3</accession>
<name>A0A0H5QKK3_9EUKA</name>
<dbReference type="CDD" id="cd20556">
    <property type="entry name" value="CYCLIN_CABLES"/>
    <property type="match status" value="1"/>
</dbReference>
<organism evidence="3">
    <name type="scientific">Spongospora subterranea</name>
    <dbReference type="NCBI Taxonomy" id="70186"/>
    <lineage>
        <taxon>Eukaryota</taxon>
        <taxon>Sar</taxon>
        <taxon>Rhizaria</taxon>
        <taxon>Endomyxa</taxon>
        <taxon>Phytomyxea</taxon>
        <taxon>Plasmodiophorida</taxon>
        <taxon>Plasmodiophoridae</taxon>
        <taxon>Spongospora</taxon>
    </lineage>
</organism>
<dbReference type="AlphaFoldDB" id="A0A0H5QKK3"/>
<reference evidence="3" key="1">
    <citation type="submission" date="2015-04" db="EMBL/GenBank/DDBJ databases">
        <title>The genome sequence of the plant pathogenic Rhizarian Plasmodiophora brassicae reveals insights in its biotrophic life cycle and the origin of chitin synthesis.</title>
        <authorList>
            <person name="Schwelm A."/>
            <person name="Fogelqvist J."/>
            <person name="Knaust A."/>
            <person name="Julke S."/>
            <person name="Lilja T."/>
            <person name="Dhandapani V."/>
            <person name="Bonilla-Rosso G."/>
            <person name="Karlsson M."/>
            <person name="Shevchenko A."/>
            <person name="Choi S.R."/>
            <person name="Kim H.G."/>
            <person name="Park J.Y."/>
            <person name="Lim Y.P."/>
            <person name="Ludwig-Muller J."/>
            <person name="Dixelius C."/>
        </authorList>
    </citation>
    <scope>NUCLEOTIDE SEQUENCE</scope>
    <source>
        <tissue evidence="3">Potato root galls</tissue>
    </source>
</reference>